<comment type="subunit">
    <text evidence="11">Component of the mitochondrial contact site and cristae organizing system (MICOS) complex.</text>
</comment>
<dbReference type="Proteomes" id="UP000266188">
    <property type="component" value="Unassembled WGS sequence"/>
</dbReference>
<reference evidence="14" key="1">
    <citation type="submission" date="2017-02" db="EMBL/GenBank/DDBJ databases">
        <authorList>
            <person name="Tafer H."/>
            <person name="Lopandic K."/>
        </authorList>
    </citation>
    <scope>NUCLEOTIDE SEQUENCE [LARGE SCALE GENOMIC DNA]</scope>
    <source>
        <strain evidence="14">CBS 366.77</strain>
    </source>
</reference>
<keyword evidence="12" id="KW-0732">Signal</keyword>
<evidence type="ECO:0000256" key="9">
    <source>
        <dbReference type="ARBA" id="ARBA00032159"/>
    </source>
</evidence>
<keyword evidence="6" id="KW-1133">Transmembrane helix</keyword>
<evidence type="ECO:0000256" key="2">
    <source>
        <dbReference type="ARBA" id="ARBA00004370"/>
    </source>
</evidence>
<dbReference type="GO" id="GO:0042407">
    <property type="term" value="P:cristae formation"/>
    <property type="evidence" value="ECO:0007669"/>
    <property type="project" value="InterPro"/>
</dbReference>
<comment type="similarity">
    <text evidence="3 11">Belongs to the MICOS complex subunit Mic12 family.</text>
</comment>
<dbReference type="AlphaFoldDB" id="A0A3A2Z9J0"/>
<evidence type="ECO:0000256" key="12">
    <source>
        <dbReference type="SAM" id="SignalP"/>
    </source>
</evidence>
<evidence type="ECO:0000256" key="1">
    <source>
        <dbReference type="ARBA" id="ARBA00002689"/>
    </source>
</evidence>
<dbReference type="GO" id="GO:0044284">
    <property type="term" value="C:mitochondrial crista junction"/>
    <property type="evidence" value="ECO:0007669"/>
    <property type="project" value="InterPro"/>
</dbReference>
<dbReference type="Pfam" id="PF17050">
    <property type="entry name" value="AIM5"/>
    <property type="match status" value="1"/>
</dbReference>
<evidence type="ECO:0000256" key="7">
    <source>
        <dbReference type="ARBA" id="ARBA00023128"/>
    </source>
</evidence>
<evidence type="ECO:0000256" key="6">
    <source>
        <dbReference type="ARBA" id="ARBA00022989"/>
    </source>
</evidence>
<comment type="subcellular location">
    <subcellularLocation>
        <location evidence="2">Membrane</location>
    </subcellularLocation>
    <subcellularLocation>
        <location evidence="11">Mitochondrion inner membrane</location>
        <topology evidence="11">Single-pass membrane protein</topology>
    </subcellularLocation>
</comment>
<comment type="caution">
    <text evidence="13">The sequence shown here is derived from an EMBL/GenBank/DDBJ whole genome shotgun (WGS) entry which is preliminary data.</text>
</comment>
<keyword evidence="11" id="KW-0999">Mitochondrion inner membrane</keyword>
<evidence type="ECO:0000256" key="11">
    <source>
        <dbReference type="RuleBase" id="RU363010"/>
    </source>
</evidence>
<organism evidence="13 14">
    <name type="scientific">Aspergillus sclerotialis</name>
    <dbReference type="NCBI Taxonomy" id="2070753"/>
    <lineage>
        <taxon>Eukaryota</taxon>
        <taxon>Fungi</taxon>
        <taxon>Dikarya</taxon>
        <taxon>Ascomycota</taxon>
        <taxon>Pezizomycotina</taxon>
        <taxon>Eurotiomycetes</taxon>
        <taxon>Eurotiomycetidae</taxon>
        <taxon>Eurotiales</taxon>
        <taxon>Aspergillaceae</taxon>
        <taxon>Aspergillus</taxon>
        <taxon>Aspergillus subgen. Polypaecilum</taxon>
    </lineage>
</organism>
<evidence type="ECO:0000256" key="10">
    <source>
        <dbReference type="ARBA" id="ARBA00032985"/>
    </source>
</evidence>
<gene>
    <name evidence="13" type="ORF">PHISCL_07876</name>
</gene>
<dbReference type="GO" id="GO:0061617">
    <property type="term" value="C:MICOS complex"/>
    <property type="evidence" value="ECO:0007669"/>
    <property type="project" value="UniProtKB-UniRule"/>
</dbReference>
<feature type="signal peptide" evidence="12">
    <location>
        <begin position="1"/>
        <end position="27"/>
    </location>
</feature>
<dbReference type="InterPro" id="IPR031463">
    <property type="entry name" value="Mic12"/>
</dbReference>
<comment type="function">
    <text evidence="1 11">Component of the MICOS complex, a large protein complex of the mitochondrial inner membrane that plays crucial roles in the maintenance of crista junctions, inner membrane architecture, and formation of contact sites to the outer membrane.</text>
</comment>
<dbReference type="OrthoDB" id="4037694at2759"/>
<keyword evidence="14" id="KW-1185">Reference proteome</keyword>
<feature type="chain" id="PRO_5017317382" description="MICOS complex subunit MIC12" evidence="12">
    <location>
        <begin position="28"/>
        <end position="122"/>
    </location>
</feature>
<evidence type="ECO:0000256" key="5">
    <source>
        <dbReference type="ARBA" id="ARBA00022692"/>
    </source>
</evidence>
<keyword evidence="7 11" id="KW-0496">Mitochondrion</keyword>
<keyword evidence="5" id="KW-0812">Transmembrane</keyword>
<accession>A0A3A2Z9J0</accession>
<evidence type="ECO:0000256" key="4">
    <source>
        <dbReference type="ARBA" id="ARBA00018170"/>
    </source>
</evidence>
<keyword evidence="8" id="KW-0472">Membrane</keyword>
<evidence type="ECO:0000313" key="14">
    <source>
        <dbReference type="Proteomes" id="UP000266188"/>
    </source>
</evidence>
<evidence type="ECO:0000256" key="8">
    <source>
        <dbReference type="ARBA" id="ARBA00023136"/>
    </source>
</evidence>
<sequence length="122" mass="14149">MGFVSGFFTGFSLTTTLLYLTIQVHHSNRVDQRNAIRQQVERLNNLASPTGAYDRRLAPSNHRRHIEAAAEPSQPLMKDMLKHRWNKEMENLARKAYESRWEDVRDTAVEGWKAAKRLVKGE</sequence>
<dbReference type="EMBL" id="MVGC01000369">
    <property type="protein sequence ID" value="RJE19798.1"/>
    <property type="molecule type" value="Genomic_DNA"/>
</dbReference>
<evidence type="ECO:0000313" key="13">
    <source>
        <dbReference type="EMBL" id="RJE19798.1"/>
    </source>
</evidence>
<protein>
    <recommendedName>
        <fullName evidence="4 11">MICOS complex subunit MIC12</fullName>
    </recommendedName>
    <alternativeName>
        <fullName evidence="10 11">Altered inheritance of mitochondria protein 5, mitochondrial</fullName>
    </alternativeName>
    <alternativeName>
        <fullName evidence="9 11">Found in mitochondrial proteome protein 51</fullName>
    </alternativeName>
</protein>
<proteinExistence type="inferred from homology"/>
<name>A0A3A2Z9J0_9EURO</name>
<evidence type="ECO:0000256" key="3">
    <source>
        <dbReference type="ARBA" id="ARBA00009188"/>
    </source>
</evidence>